<keyword evidence="1" id="KW-1133">Transmembrane helix</keyword>
<accession>A0AB39C7N7</accession>
<evidence type="ECO:0000313" key="2">
    <source>
        <dbReference type="EMBL" id="XDJ02596.1"/>
    </source>
</evidence>
<protein>
    <submittedName>
        <fullName evidence="2">Uncharacterized protein</fullName>
    </submittedName>
</protein>
<name>A0AB39C7N7_9CAUD</name>
<dbReference type="EMBL" id="PP965177">
    <property type="protein sequence ID" value="XDJ02596.1"/>
    <property type="molecule type" value="Genomic_DNA"/>
</dbReference>
<sequence length="32" mass="3602">MKTTVTFLIVVIMWIGGFMMGFGLHDAIMNLL</sequence>
<proteinExistence type="predicted"/>
<organism evidence="2">
    <name type="scientific">Bacillus phage KoopaTroopa</name>
    <dbReference type="NCBI Taxonomy" id="3234046"/>
    <lineage>
        <taxon>Viruses</taxon>
        <taxon>Duplodnaviria</taxon>
        <taxon>Heunggongvirae</taxon>
        <taxon>Uroviricota</taxon>
        <taxon>Caudoviricetes</taxon>
    </lineage>
</organism>
<reference evidence="2" key="1">
    <citation type="submission" date="2024-06" db="EMBL/GenBank/DDBJ databases">
        <authorList>
            <person name="Lee H."/>
            <person name="Agrawal S."/>
        </authorList>
    </citation>
    <scope>NUCLEOTIDE SEQUENCE</scope>
</reference>
<evidence type="ECO:0000256" key="1">
    <source>
        <dbReference type="SAM" id="Phobius"/>
    </source>
</evidence>
<feature type="transmembrane region" description="Helical" evidence="1">
    <location>
        <begin position="6"/>
        <end position="24"/>
    </location>
</feature>
<keyword evidence="1" id="KW-0812">Transmembrane</keyword>
<keyword evidence="1" id="KW-0472">Membrane</keyword>